<reference evidence="3" key="1">
    <citation type="submission" date="2017-09" db="EMBL/GenBank/DDBJ databases">
        <title>Depth-based differentiation of microbial function through sediment-hosted aquifers and enrichment of novel symbionts in the deep terrestrial subsurface.</title>
        <authorList>
            <person name="Probst A.J."/>
            <person name="Ladd B."/>
            <person name="Jarett J.K."/>
            <person name="Geller-Mcgrath D.E."/>
            <person name="Sieber C.M.K."/>
            <person name="Emerson J.B."/>
            <person name="Anantharaman K."/>
            <person name="Thomas B.C."/>
            <person name="Malmstrom R."/>
            <person name="Stieglmeier M."/>
            <person name="Klingl A."/>
            <person name="Woyke T."/>
            <person name="Ryan C.M."/>
            <person name="Banfield J.F."/>
        </authorList>
    </citation>
    <scope>NUCLEOTIDE SEQUENCE [LARGE SCALE GENOMIC DNA]</scope>
</reference>
<dbReference type="InterPro" id="IPR027417">
    <property type="entry name" value="P-loop_NTPase"/>
</dbReference>
<dbReference type="NCBIfam" id="NF045971">
    <property type="entry name" value="conju_CD1110"/>
    <property type="match status" value="1"/>
</dbReference>
<dbReference type="SUPFAM" id="SSF52540">
    <property type="entry name" value="P-loop containing nucleoside triphosphate hydrolases"/>
    <property type="match status" value="1"/>
</dbReference>
<accession>A0A2M8EIE2</accession>
<protein>
    <recommendedName>
        <fullName evidence="1">TraG P-loop domain-containing protein</fullName>
    </recommendedName>
</protein>
<dbReference type="AlphaFoldDB" id="A0A2M8EIE2"/>
<gene>
    <name evidence="2" type="ORF">CO059_02580</name>
</gene>
<dbReference type="PANTHER" id="PTHR30121">
    <property type="entry name" value="UNCHARACTERIZED PROTEIN YJGR-RELATED"/>
    <property type="match status" value="1"/>
</dbReference>
<dbReference type="InterPro" id="IPR051162">
    <property type="entry name" value="T4SS_component"/>
</dbReference>
<dbReference type="Gene3D" id="1.10.8.730">
    <property type="match status" value="1"/>
</dbReference>
<evidence type="ECO:0000313" key="2">
    <source>
        <dbReference type="EMBL" id="PJC22420.1"/>
    </source>
</evidence>
<organism evidence="2 3">
    <name type="scientific">candidate division WWE3 bacterium CG_4_9_14_0_2_um_filter_48_10</name>
    <dbReference type="NCBI Taxonomy" id="1975078"/>
    <lineage>
        <taxon>Bacteria</taxon>
        <taxon>Katanobacteria</taxon>
    </lineage>
</organism>
<dbReference type="Gene3D" id="3.40.50.300">
    <property type="entry name" value="P-loop containing nucleotide triphosphate hydrolases"/>
    <property type="match status" value="1"/>
</dbReference>
<dbReference type="CDD" id="cd01127">
    <property type="entry name" value="TrwB_TraG_TraD_VirD4"/>
    <property type="match status" value="1"/>
</dbReference>
<dbReference type="PANTHER" id="PTHR30121:SF11">
    <property type="entry name" value="AAA+ ATPASE DOMAIN-CONTAINING PROTEIN"/>
    <property type="match status" value="1"/>
</dbReference>
<feature type="domain" description="TraG P-loop" evidence="1">
    <location>
        <begin position="239"/>
        <end position="378"/>
    </location>
</feature>
<feature type="domain" description="TraG P-loop" evidence="1">
    <location>
        <begin position="415"/>
        <end position="543"/>
    </location>
</feature>
<dbReference type="Proteomes" id="UP000228781">
    <property type="component" value="Unassembled WGS sequence"/>
</dbReference>
<dbReference type="EMBL" id="PFSK01000037">
    <property type="protein sequence ID" value="PJC22420.1"/>
    <property type="molecule type" value="Genomic_DNA"/>
</dbReference>
<sequence>MESQSTLEKVAKTLAEGQVKVQDVVAPSALEVDFDYLKVGETYLRTLFVSGYPRFVGANWLSPIINFDHTLDIAMFYYPVESKGVLDDLRRKIAEMEATISEAQEHGKVVDPAVQAALEDARVLQEQLVKGMERFFQFSFYITIPASSLEELDRITKRVEATLGSLMLLSRHATLRMEEAFRSTVPTCLDKLKILRNMDTTSLATTFPFTSSNLTANEGILYGINEHNGSLIIFDRFSLENANSVAFAKSGAGKSYMVKLEALRSLMFGTEVIVIDPEKEYEPLANAIGGEFITFSPVSPAKINPFDLSATYEEGENELALKILSLHTFFKVMVGELTPTEDALLDRALIETYRQKGITQDPATHTQEAPVLNDLYQVLRGMEGGGSLADRIEQYVVGSLKGIFDQPTTVDIRNTFTVFSTRDLEDKVRPVAMYVVLDFIWTRIRRELKKRILIVDEAWYLMQHPDSAAFMYSIAKRARKYYLGLTTITQDVADFLRSDYGKAIVTNSSIQILMKQHPAAIDEVAETFYLSEGEKRLLLAANVGEGLFFAGASHVAMQVVASPEEHPLATSSPKEILAVKEKLEKEAKEKKAPTIKTGEETV</sequence>
<evidence type="ECO:0000313" key="3">
    <source>
        <dbReference type="Proteomes" id="UP000228781"/>
    </source>
</evidence>
<evidence type="ECO:0000259" key="1">
    <source>
        <dbReference type="Pfam" id="PF19044"/>
    </source>
</evidence>
<dbReference type="InterPro" id="IPR043964">
    <property type="entry name" value="P-loop_TraG"/>
</dbReference>
<comment type="caution">
    <text evidence="2">The sequence shown here is derived from an EMBL/GenBank/DDBJ whole genome shotgun (WGS) entry which is preliminary data.</text>
</comment>
<proteinExistence type="predicted"/>
<dbReference type="Pfam" id="PF19044">
    <property type="entry name" value="P-loop_TraG"/>
    <property type="match status" value="2"/>
</dbReference>
<name>A0A2M8EIE2_UNCKA</name>